<dbReference type="InterPro" id="IPR023867">
    <property type="entry name" value="Sulphatase_maturase_rSAM"/>
</dbReference>
<protein>
    <recommendedName>
        <fullName evidence="5">Radical SAM core domain-containing protein</fullName>
    </recommendedName>
</protein>
<evidence type="ECO:0000256" key="4">
    <source>
        <dbReference type="ARBA" id="ARBA00023014"/>
    </source>
</evidence>
<dbReference type="InterPro" id="IPR058240">
    <property type="entry name" value="rSAM_sf"/>
</dbReference>
<dbReference type="GO" id="GO:0016491">
    <property type="term" value="F:oxidoreductase activity"/>
    <property type="evidence" value="ECO:0007669"/>
    <property type="project" value="InterPro"/>
</dbReference>
<evidence type="ECO:0000256" key="2">
    <source>
        <dbReference type="ARBA" id="ARBA00022723"/>
    </source>
</evidence>
<keyword evidence="3" id="KW-0408">Iron</keyword>
<keyword evidence="1" id="KW-0949">S-adenosyl-L-methionine</keyword>
<dbReference type="SFLD" id="SFLDS00029">
    <property type="entry name" value="Radical_SAM"/>
    <property type="match status" value="1"/>
</dbReference>
<dbReference type="InterPro" id="IPR013785">
    <property type="entry name" value="Aldolase_TIM"/>
</dbReference>
<dbReference type="AlphaFoldDB" id="A0A239HHH9"/>
<keyword evidence="2" id="KW-0479">Metal-binding</keyword>
<dbReference type="InterPro" id="IPR026335">
    <property type="entry name" value="rSAM_SPASM_FxsB"/>
</dbReference>
<name>A0A239HHH9_9ACTN</name>
<dbReference type="EMBL" id="FZOF01000008">
    <property type="protein sequence ID" value="SNS80772.1"/>
    <property type="molecule type" value="Genomic_DNA"/>
</dbReference>
<dbReference type="PANTHER" id="PTHR43273">
    <property type="entry name" value="ANAEROBIC SULFATASE-MATURATING ENZYME HOMOLOG ASLB-RELATED"/>
    <property type="match status" value="1"/>
</dbReference>
<dbReference type="NCBIfam" id="TIGR04269">
    <property type="entry name" value="SAM_SPASM_FxsB"/>
    <property type="match status" value="1"/>
</dbReference>
<dbReference type="SFLD" id="SFLDG01072">
    <property type="entry name" value="dehydrogenase_like"/>
    <property type="match status" value="1"/>
</dbReference>
<dbReference type="SFLD" id="SFLDG01067">
    <property type="entry name" value="SPASM/twitch_domain_containing"/>
    <property type="match status" value="1"/>
</dbReference>
<feature type="domain" description="Radical SAM core" evidence="5">
    <location>
        <begin position="36"/>
        <end position="263"/>
    </location>
</feature>
<evidence type="ECO:0000256" key="3">
    <source>
        <dbReference type="ARBA" id="ARBA00023004"/>
    </source>
</evidence>
<evidence type="ECO:0000313" key="6">
    <source>
        <dbReference type="EMBL" id="SNS80772.1"/>
    </source>
</evidence>
<dbReference type="GO" id="GO:0051536">
    <property type="term" value="F:iron-sulfur cluster binding"/>
    <property type="evidence" value="ECO:0007669"/>
    <property type="project" value="UniProtKB-KW"/>
</dbReference>
<dbReference type="SFLD" id="SFLDG01386">
    <property type="entry name" value="main_SPASM_domain-containing"/>
    <property type="match status" value="1"/>
</dbReference>
<organism evidence="6 7">
    <name type="scientific">Actinacidiphila glaucinigra</name>
    <dbReference type="NCBI Taxonomy" id="235986"/>
    <lineage>
        <taxon>Bacteria</taxon>
        <taxon>Bacillati</taxon>
        <taxon>Actinomycetota</taxon>
        <taxon>Actinomycetes</taxon>
        <taxon>Kitasatosporales</taxon>
        <taxon>Streptomycetaceae</taxon>
        <taxon>Actinacidiphila</taxon>
    </lineage>
</organism>
<dbReference type="PANTHER" id="PTHR43273:SF8">
    <property type="entry name" value="RADICAL SAM DOMAIN PROTEIN"/>
    <property type="match status" value="1"/>
</dbReference>
<accession>A0A239HHH9</accession>
<keyword evidence="7" id="KW-1185">Reference proteome</keyword>
<dbReference type="Pfam" id="PF04055">
    <property type="entry name" value="Radical_SAM"/>
    <property type="match status" value="1"/>
</dbReference>
<dbReference type="Gene3D" id="3.20.20.70">
    <property type="entry name" value="Aldolase class I"/>
    <property type="match status" value="1"/>
</dbReference>
<dbReference type="SUPFAM" id="SSF102114">
    <property type="entry name" value="Radical SAM enzymes"/>
    <property type="match status" value="1"/>
</dbReference>
<dbReference type="PROSITE" id="PS51918">
    <property type="entry name" value="RADICAL_SAM"/>
    <property type="match status" value="1"/>
</dbReference>
<evidence type="ECO:0000259" key="5">
    <source>
        <dbReference type="PROSITE" id="PS51918"/>
    </source>
</evidence>
<dbReference type="InterPro" id="IPR007197">
    <property type="entry name" value="rSAM"/>
</dbReference>
<dbReference type="GO" id="GO:0046872">
    <property type="term" value="F:metal ion binding"/>
    <property type="evidence" value="ECO:0007669"/>
    <property type="project" value="UniProtKB-KW"/>
</dbReference>
<gene>
    <name evidence="6" type="ORF">SAMN05216252_108376</name>
</gene>
<evidence type="ECO:0000313" key="7">
    <source>
        <dbReference type="Proteomes" id="UP000198280"/>
    </source>
</evidence>
<keyword evidence="4" id="KW-0411">Iron-sulfur</keyword>
<proteinExistence type="predicted"/>
<sequence>MVGTGGLPDGDGAPHPAPWPLLLLDVAALRDSGVAPVPFRQFVLKIHSRCNLACTYCYIYEGADSTWRLRPVRMSVRTMRAAVARIAEHVRAHPIAEIRVEMHGGEPLLGGPGPLVGLADMLRAALPRSCTPRVVVQTNGTLLTGAVLDRLGAAGIRVGLSLDGGSREFNSRRVDHAGRPSWPAAARAARLLAERPEVYAGILTTIDVQSDPAGLYASLLSLRPPSLDLLLPHANWTTPPPKGSGPAPYGEWLSTVFDLWWTAERPGPPVRLFHEIIGLLLGRPSTTESVGLSPMAALIVDTDGSIEQVDSLKSAYEGAASTGLDVFEHTFDAALDHPGVAARQLGLSGLSGQCRRCALVDVCGGGNYAHRFRMADGFLNPSVYCVDLEQLIRHIAHRLDEALGDLRNAPGRSTNTP</sequence>
<dbReference type="Proteomes" id="UP000198280">
    <property type="component" value="Unassembled WGS sequence"/>
</dbReference>
<reference evidence="6 7" key="1">
    <citation type="submission" date="2017-06" db="EMBL/GenBank/DDBJ databases">
        <authorList>
            <person name="Kim H.J."/>
            <person name="Triplett B.A."/>
        </authorList>
    </citation>
    <scope>NUCLEOTIDE SEQUENCE [LARGE SCALE GENOMIC DNA]</scope>
    <source>
        <strain evidence="6 7">CGMCC 4.1858</strain>
    </source>
</reference>
<evidence type="ECO:0000256" key="1">
    <source>
        <dbReference type="ARBA" id="ARBA00022691"/>
    </source>
</evidence>